<keyword evidence="4" id="KW-0378">Hydrolase</keyword>
<dbReference type="Proteomes" id="UP000254602">
    <property type="component" value="Unassembled WGS sequence"/>
</dbReference>
<proteinExistence type="predicted"/>
<gene>
    <name evidence="4" type="primary">nylB'</name>
    <name evidence="3" type="ORF">HX798_12645</name>
    <name evidence="4" type="ORF">NCTC7914_03329</name>
</gene>
<dbReference type="GO" id="GO:0019875">
    <property type="term" value="F:6-aminohexanoate-dimer hydrolase activity"/>
    <property type="evidence" value="ECO:0007669"/>
    <property type="project" value="UniProtKB-EC"/>
</dbReference>
<feature type="signal peptide" evidence="1">
    <location>
        <begin position="1"/>
        <end position="31"/>
    </location>
</feature>
<accession>A0A379KMS0</accession>
<dbReference type="SUPFAM" id="SSF56601">
    <property type="entry name" value="beta-lactamase/transpeptidase-like"/>
    <property type="match status" value="1"/>
</dbReference>
<name>A0A379KMS0_PSEPU</name>
<dbReference type="Pfam" id="PF00144">
    <property type="entry name" value="Beta-lactamase"/>
    <property type="match status" value="1"/>
</dbReference>
<evidence type="ECO:0000256" key="1">
    <source>
        <dbReference type="SAM" id="SignalP"/>
    </source>
</evidence>
<reference evidence="4 5" key="1">
    <citation type="submission" date="2018-06" db="EMBL/GenBank/DDBJ databases">
        <authorList>
            <consortium name="Pathogen Informatics"/>
            <person name="Doyle S."/>
        </authorList>
    </citation>
    <scope>NUCLEOTIDE SEQUENCE [LARGE SCALE GENOMIC DNA]</scope>
    <source>
        <strain evidence="4 5">NCTC7914</strain>
    </source>
</reference>
<keyword evidence="1" id="KW-0732">Signal</keyword>
<feature type="domain" description="Beta-lactamase-related" evidence="2">
    <location>
        <begin position="115"/>
        <end position="410"/>
    </location>
</feature>
<dbReference type="Gene3D" id="3.40.710.10">
    <property type="entry name" value="DD-peptidase/beta-lactamase superfamily"/>
    <property type="match status" value="1"/>
</dbReference>
<dbReference type="PANTHER" id="PTHR43283:SF7">
    <property type="entry name" value="BETA-LACTAMASE-RELATED DOMAIN-CONTAINING PROTEIN"/>
    <property type="match status" value="1"/>
</dbReference>
<feature type="chain" id="PRO_5033359283" evidence="1">
    <location>
        <begin position="32"/>
        <end position="439"/>
    </location>
</feature>
<dbReference type="PANTHER" id="PTHR43283">
    <property type="entry name" value="BETA-LACTAMASE-RELATED"/>
    <property type="match status" value="1"/>
</dbReference>
<organism evidence="4 5">
    <name type="scientific">Pseudomonas putida</name>
    <name type="common">Arthrobacter siderocapsulatus</name>
    <dbReference type="NCBI Taxonomy" id="303"/>
    <lineage>
        <taxon>Bacteria</taxon>
        <taxon>Pseudomonadati</taxon>
        <taxon>Pseudomonadota</taxon>
        <taxon>Gammaproteobacteria</taxon>
        <taxon>Pseudomonadales</taxon>
        <taxon>Pseudomonadaceae</taxon>
        <taxon>Pseudomonas</taxon>
    </lineage>
</organism>
<dbReference type="InterPro" id="IPR050789">
    <property type="entry name" value="Diverse_Enzym_Activities"/>
</dbReference>
<dbReference type="AlphaFoldDB" id="A0A379KMS0"/>
<evidence type="ECO:0000313" key="3">
    <source>
        <dbReference type="EMBL" id="NWC81147.1"/>
    </source>
</evidence>
<sequence length="439" mass="47457">MSKRSMHASPANLPAIALMLASTLAPGMASSAPAEQGVMQGFPPAPQLRVNQANAFQPPYLRWSMRHAREVSPTRGIGRASTPLALPAGTELPLDQVAFNAGEQPLTLASYLQQTSTDGLIVLHRGQVVYERYLEGFQPGQPHIWASMTKSVTGLIAAQLIAEGTLDPQRTLAHYVPELSGTPFGEATVQANLDMQVAVEYPPQVPPDLGLFAATGLIPRAEGMPGDIYSFLQHARKASGSGAKPLFFYQNGSPEALAWALRRITGLNWAQLVEQRIWSRFAQDDAYVQVDPLGTEMASGGISCNLRDSARFAERVRRELARDVKDDSFNQAVRSTFQPADPALFAQGNLAPGRPGYAYRNYWFQKNDGDGSVEASGRFGQKIYINPRREVVIVKLSATADQARRATRADGEAKVTARVVDSPATFNGMVTAVLAALPG</sequence>
<reference evidence="3 6" key="2">
    <citation type="submission" date="2020-04" db="EMBL/GenBank/DDBJ databases">
        <title>Molecular characterization of pseudomonads from Agaricus bisporus reveal novel blotch 2 pathogens in Western Europe.</title>
        <authorList>
            <person name="Taparia T."/>
            <person name="Krijger M."/>
            <person name="Haynes E."/>
            <person name="Elpinstone J.G."/>
            <person name="Noble R."/>
            <person name="Van Der Wolf J."/>
        </authorList>
    </citation>
    <scope>NUCLEOTIDE SEQUENCE [LARGE SCALE GENOMIC DNA]</scope>
    <source>
        <strain evidence="3 6">P7765</strain>
    </source>
</reference>
<evidence type="ECO:0000259" key="2">
    <source>
        <dbReference type="Pfam" id="PF00144"/>
    </source>
</evidence>
<dbReference type="Proteomes" id="UP000542695">
    <property type="component" value="Unassembled WGS sequence"/>
</dbReference>
<dbReference type="EC" id="3.5.1.46" evidence="4"/>
<dbReference type="InterPro" id="IPR012338">
    <property type="entry name" value="Beta-lactam/transpept-like"/>
</dbReference>
<dbReference type="RefSeq" id="WP_046785773.1">
    <property type="nucleotide sequence ID" value="NZ_JABTYF010000036.1"/>
</dbReference>
<evidence type="ECO:0000313" key="5">
    <source>
        <dbReference type="Proteomes" id="UP000254602"/>
    </source>
</evidence>
<dbReference type="InterPro" id="IPR001466">
    <property type="entry name" value="Beta-lactam-related"/>
</dbReference>
<protein>
    <submittedName>
        <fullName evidence="4">6-aminohexanoate-dimer hydrolase</fullName>
        <ecNumber evidence="4">3.5.1.46</ecNumber>
    </submittedName>
    <submittedName>
        <fullName evidence="3">Serine hydrolase</fullName>
    </submittedName>
</protein>
<dbReference type="EMBL" id="UGUY01000001">
    <property type="protein sequence ID" value="SUD69189.1"/>
    <property type="molecule type" value="Genomic_DNA"/>
</dbReference>
<evidence type="ECO:0000313" key="6">
    <source>
        <dbReference type="Proteomes" id="UP000542695"/>
    </source>
</evidence>
<dbReference type="EMBL" id="JACARV010000032">
    <property type="protein sequence ID" value="NWC81147.1"/>
    <property type="molecule type" value="Genomic_DNA"/>
</dbReference>
<evidence type="ECO:0000313" key="4">
    <source>
        <dbReference type="EMBL" id="SUD69189.1"/>
    </source>
</evidence>